<dbReference type="AlphaFoldDB" id="A0A9P3G252"/>
<evidence type="ECO:0000313" key="1">
    <source>
        <dbReference type="EMBL" id="GJE86295.1"/>
    </source>
</evidence>
<gene>
    <name evidence="1" type="ORF">PsYK624_023750</name>
</gene>
<reference evidence="1 2" key="1">
    <citation type="submission" date="2021-08" db="EMBL/GenBank/DDBJ databases">
        <title>Draft Genome Sequence of Phanerochaete sordida strain YK-624.</title>
        <authorList>
            <person name="Mori T."/>
            <person name="Dohra H."/>
            <person name="Suzuki T."/>
            <person name="Kawagishi H."/>
            <person name="Hirai H."/>
        </authorList>
    </citation>
    <scope>NUCLEOTIDE SEQUENCE [LARGE SCALE GENOMIC DNA]</scope>
    <source>
        <strain evidence="1 2">YK-624</strain>
    </source>
</reference>
<dbReference type="EMBL" id="BPQB01000004">
    <property type="protein sequence ID" value="GJE86295.1"/>
    <property type="molecule type" value="Genomic_DNA"/>
</dbReference>
<dbReference type="Proteomes" id="UP000703269">
    <property type="component" value="Unassembled WGS sequence"/>
</dbReference>
<name>A0A9P3G252_9APHY</name>
<keyword evidence="2" id="KW-1185">Reference proteome</keyword>
<accession>A0A9P3G252</accession>
<proteinExistence type="predicted"/>
<evidence type="ECO:0000313" key="2">
    <source>
        <dbReference type="Proteomes" id="UP000703269"/>
    </source>
</evidence>
<sequence>MPPQHPFLTLSPLLFPLPLPPISRRYLPSRRRPMRRAPRCPLIGTRPCLRQLTTICPVGHIPATRVQHEIGRGRPLLALAASDDLPSPTHPISKSKPRHFTCFLRF</sequence>
<protein>
    <submittedName>
        <fullName evidence="1">Uncharacterized protein</fullName>
    </submittedName>
</protein>
<organism evidence="1 2">
    <name type="scientific">Phanerochaete sordida</name>
    <dbReference type="NCBI Taxonomy" id="48140"/>
    <lineage>
        <taxon>Eukaryota</taxon>
        <taxon>Fungi</taxon>
        <taxon>Dikarya</taxon>
        <taxon>Basidiomycota</taxon>
        <taxon>Agaricomycotina</taxon>
        <taxon>Agaricomycetes</taxon>
        <taxon>Polyporales</taxon>
        <taxon>Phanerochaetaceae</taxon>
        <taxon>Phanerochaete</taxon>
    </lineage>
</organism>
<comment type="caution">
    <text evidence="1">The sequence shown here is derived from an EMBL/GenBank/DDBJ whole genome shotgun (WGS) entry which is preliminary data.</text>
</comment>